<dbReference type="PANTHER" id="PTHR47843">
    <property type="entry name" value="BTB DOMAIN-CONTAINING PROTEIN-RELATED"/>
    <property type="match status" value="1"/>
</dbReference>
<dbReference type="EMBL" id="MU007089">
    <property type="protein sequence ID" value="KAF2422632.1"/>
    <property type="molecule type" value="Genomic_DNA"/>
</dbReference>
<evidence type="ECO:0000313" key="2">
    <source>
        <dbReference type="EMBL" id="KAF2422632.1"/>
    </source>
</evidence>
<protein>
    <recommendedName>
        <fullName evidence="1">BTB domain-containing protein</fullName>
    </recommendedName>
</protein>
<dbReference type="PROSITE" id="PS50097">
    <property type="entry name" value="BTB"/>
    <property type="match status" value="1"/>
</dbReference>
<evidence type="ECO:0000259" key="1">
    <source>
        <dbReference type="PROSITE" id="PS50097"/>
    </source>
</evidence>
<dbReference type="PANTHER" id="PTHR47843:SF5">
    <property type="entry name" value="BTB_POZ DOMAIN PROTEIN"/>
    <property type="match status" value="1"/>
</dbReference>
<dbReference type="InterPro" id="IPR000210">
    <property type="entry name" value="BTB/POZ_dom"/>
</dbReference>
<dbReference type="Pfam" id="PF00651">
    <property type="entry name" value="BTB"/>
    <property type="match status" value="1"/>
</dbReference>
<dbReference type="Gene3D" id="3.30.710.10">
    <property type="entry name" value="Potassium Channel Kv1.1, Chain A"/>
    <property type="match status" value="1"/>
</dbReference>
<dbReference type="CDD" id="cd18186">
    <property type="entry name" value="BTB_POZ_ZBTB_KLHL-like"/>
    <property type="match status" value="1"/>
</dbReference>
<feature type="domain" description="BTB" evidence="1">
    <location>
        <begin position="24"/>
        <end position="107"/>
    </location>
</feature>
<proteinExistence type="predicted"/>
<dbReference type="SUPFAM" id="SSF54695">
    <property type="entry name" value="POZ domain"/>
    <property type="match status" value="1"/>
</dbReference>
<evidence type="ECO:0000313" key="3">
    <source>
        <dbReference type="Proteomes" id="UP000800235"/>
    </source>
</evidence>
<dbReference type="OrthoDB" id="6359816at2759"/>
<keyword evidence="3" id="KW-1185">Reference proteome</keyword>
<reference evidence="2" key="1">
    <citation type="journal article" date="2020" name="Stud. Mycol.">
        <title>101 Dothideomycetes genomes: a test case for predicting lifestyles and emergence of pathogens.</title>
        <authorList>
            <person name="Haridas S."/>
            <person name="Albert R."/>
            <person name="Binder M."/>
            <person name="Bloem J."/>
            <person name="Labutti K."/>
            <person name="Salamov A."/>
            <person name="Andreopoulos B."/>
            <person name="Baker S."/>
            <person name="Barry K."/>
            <person name="Bills G."/>
            <person name="Bluhm B."/>
            <person name="Cannon C."/>
            <person name="Castanera R."/>
            <person name="Culley D."/>
            <person name="Daum C."/>
            <person name="Ezra D."/>
            <person name="Gonzalez J."/>
            <person name="Henrissat B."/>
            <person name="Kuo A."/>
            <person name="Liang C."/>
            <person name="Lipzen A."/>
            <person name="Lutzoni F."/>
            <person name="Magnuson J."/>
            <person name="Mondo S."/>
            <person name="Nolan M."/>
            <person name="Ohm R."/>
            <person name="Pangilinan J."/>
            <person name="Park H.-J."/>
            <person name="Ramirez L."/>
            <person name="Alfaro M."/>
            <person name="Sun H."/>
            <person name="Tritt A."/>
            <person name="Yoshinaga Y."/>
            <person name="Zwiers L.-H."/>
            <person name="Turgeon B."/>
            <person name="Goodwin S."/>
            <person name="Spatafora J."/>
            <person name="Crous P."/>
            <person name="Grigoriev I."/>
        </authorList>
    </citation>
    <scope>NUCLEOTIDE SEQUENCE</scope>
    <source>
        <strain evidence="2">CBS 130266</strain>
    </source>
</reference>
<sequence length="202" mass="23074">MAGTRQIADTSPTSDDNPKFYSGLEKNGISFKVHKAIVCTQSVFFANACRLGAFKAIVSRKSPARRLFDLHLEQEGFKNQVNLEAEDPETVRAVLQFIYTSKYKYSTKVAPSPNCHAILYAAADFFKIESLKIHATHMFKAHLEREEYWNADGFSDTLRLVYENTSPEKCGLRRIIAEQCAQVFSKLFAKSMTNWRMILVRF</sequence>
<dbReference type="InterPro" id="IPR011333">
    <property type="entry name" value="SKP1/BTB/POZ_sf"/>
</dbReference>
<dbReference type="Proteomes" id="UP000800235">
    <property type="component" value="Unassembled WGS sequence"/>
</dbReference>
<gene>
    <name evidence="2" type="ORF">EJ08DRAFT_737832</name>
</gene>
<organism evidence="2 3">
    <name type="scientific">Tothia fuscella</name>
    <dbReference type="NCBI Taxonomy" id="1048955"/>
    <lineage>
        <taxon>Eukaryota</taxon>
        <taxon>Fungi</taxon>
        <taxon>Dikarya</taxon>
        <taxon>Ascomycota</taxon>
        <taxon>Pezizomycotina</taxon>
        <taxon>Dothideomycetes</taxon>
        <taxon>Pleosporomycetidae</taxon>
        <taxon>Venturiales</taxon>
        <taxon>Cylindrosympodiaceae</taxon>
        <taxon>Tothia</taxon>
    </lineage>
</organism>
<name>A0A9P4NIP0_9PEZI</name>
<comment type="caution">
    <text evidence="2">The sequence shown here is derived from an EMBL/GenBank/DDBJ whole genome shotgun (WGS) entry which is preliminary data.</text>
</comment>
<accession>A0A9P4NIP0</accession>
<dbReference type="AlphaFoldDB" id="A0A9P4NIP0"/>